<dbReference type="VEuPathDB" id="FungiDB:HpaG806626"/>
<organism evidence="1 2">
    <name type="scientific">Hyaloperonospora arabidopsidis (strain Emoy2)</name>
    <name type="common">Downy mildew agent</name>
    <name type="synonym">Peronospora arabidopsidis</name>
    <dbReference type="NCBI Taxonomy" id="559515"/>
    <lineage>
        <taxon>Eukaryota</taxon>
        <taxon>Sar</taxon>
        <taxon>Stramenopiles</taxon>
        <taxon>Oomycota</taxon>
        <taxon>Peronosporomycetes</taxon>
        <taxon>Peronosporales</taxon>
        <taxon>Peronosporaceae</taxon>
        <taxon>Hyaloperonospora</taxon>
    </lineage>
</organism>
<reference evidence="2" key="1">
    <citation type="journal article" date="2010" name="Science">
        <title>Signatures of adaptation to obligate biotrophy in the Hyaloperonospora arabidopsidis genome.</title>
        <authorList>
            <person name="Baxter L."/>
            <person name="Tripathy S."/>
            <person name="Ishaque N."/>
            <person name="Boot N."/>
            <person name="Cabral A."/>
            <person name="Kemen E."/>
            <person name="Thines M."/>
            <person name="Ah-Fong A."/>
            <person name="Anderson R."/>
            <person name="Badejoko W."/>
            <person name="Bittner-Eddy P."/>
            <person name="Boore J.L."/>
            <person name="Chibucos M.C."/>
            <person name="Coates M."/>
            <person name="Dehal P."/>
            <person name="Delehaunty K."/>
            <person name="Dong S."/>
            <person name="Downton P."/>
            <person name="Dumas B."/>
            <person name="Fabro G."/>
            <person name="Fronick C."/>
            <person name="Fuerstenberg S.I."/>
            <person name="Fulton L."/>
            <person name="Gaulin E."/>
            <person name="Govers F."/>
            <person name="Hughes L."/>
            <person name="Humphray S."/>
            <person name="Jiang R.H."/>
            <person name="Judelson H."/>
            <person name="Kamoun S."/>
            <person name="Kyung K."/>
            <person name="Meijer H."/>
            <person name="Minx P."/>
            <person name="Morris P."/>
            <person name="Nelson J."/>
            <person name="Phuntumart V."/>
            <person name="Qutob D."/>
            <person name="Rehmany A."/>
            <person name="Rougon-Cardoso A."/>
            <person name="Ryden P."/>
            <person name="Torto-Alalibo T."/>
            <person name="Studholme D."/>
            <person name="Wang Y."/>
            <person name="Win J."/>
            <person name="Wood J."/>
            <person name="Clifton S.W."/>
            <person name="Rogers J."/>
            <person name="Van den Ackerveken G."/>
            <person name="Jones J.D."/>
            <person name="McDowell J.M."/>
            <person name="Beynon J."/>
            <person name="Tyler B.M."/>
        </authorList>
    </citation>
    <scope>NUCLEOTIDE SEQUENCE [LARGE SCALE GENOMIC DNA]</scope>
    <source>
        <strain evidence="2">Emoy2</strain>
    </source>
</reference>
<dbReference type="EMBL" id="JH598330">
    <property type="status" value="NOT_ANNOTATED_CDS"/>
    <property type="molecule type" value="Genomic_DNA"/>
</dbReference>
<evidence type="ECO:0000313" key="1">
    <source>
        <dbReference type="EnsemblProtists" id="HpaP806626"/>
    </source>
</evidence>
<name>M4BJP7_HYAAE</name>
<dbReference type="HOGENOM" id="CLU_2799435_0_0_1"/>
<sequence length="68" mass="7899">MEEFQPRRSSVWKIWHILHQPQALITQIPPVTRRENWSPSEVASAIQTVPLCQRQTLRALARETGIPN</sequence>
<dbReference type="EnsemblProtists" id="HpaT806626">
    <property type="protein sequence ID" value="HpaP806626"/>
    <property type="gene ID" value="HpaG806626"/>
</dbReference>
<dbReference type="AlphaFoldDB" id="M4BJP7"/>
<proteinExistence type="predicted"/>
<protein>
    <submittedName>
        <fullName evidence="1">Uncharacterized protein</fullName>
    </submittedName>
</protein>
<evidence type="ECO:0000313" key="2">
    <source>
        <dbReference type="Proteomes" id="UP000011713"/>
    </source>
</evidence>
<reference evidence="1" key="2">
    <citation type="submission" date="2015-06" db="UniProtKB">
        <authorList>
            <consortium name="EnsemblProtists"/>
        </authorList>
    </citation>
    <scope>IDENTIFICATION</scope>
    <source>
        <strain evidence="1">Emoy2</strain>
    </source>
</reference>
<keyword evidence="2" id="KW-1185">Reference proteome</keyword>
<accession>M4BJP7</accession>
<dbReference type="InParanoid" id="M4BJP7"/>
<dbReference type="Proteomes" id="UP000011713">
    <property type="component" value="Unassembled WGS sequence"/>
</dbReference>